<dbReference type="Proteomes" id="UP000028006">
    <property type="component" value="Unassembled WGS sequence"/>
</dbReference>
<dbReference type="PANTHER" id="PTHR31284:SF10">
    <property type="entry name" value="ACID PHOSPHATASE-LIKE PROTEIN"/>
    <property type="match status" value="1"/>
</dbReference>
<dbReference type="Pfam" id="PF03767">
    <property type="entry name" value="Acid_phosphat_B"/>
    <property type="match status" value="2"/>
</dbReference>
<dbReference type="PANTHER" id="PTHR31284">
    <property type="entry name" value="ACID PHOSPHATASE-LIKE PROTEIN"/>
    <property type="match status" value="1"/>
</dbReference>
<accession>A0A081NAP4</accession>
<dbReference type="eggNOG" id="COG2503">
    <property type="taxonomic scope" value="Bacteria"/>
</dbReference>
<protein>
    <recommendedName>
        <fullName evidence="5">Acid phosphatase</fullName>
    </recommendedName>
</protein>
<dbReference type="EMBL" id="JOKG01000001">
    <property type="protein sequence ID" value="KEQ15517.1"/>
    <property type="molecule type" value="Genomic_DNA"/>
</dbReference>
<name>A0A081NAP4_9GAMM</name>
<proteinExistence type="predicted"/>
<keyword evidence="4" id="KW-1185">Reference proteome</keyword>
<dbReference type="SUPFAM" id="SSF56784">
    <property type="entry name" value="HAD-like"/>
    <property type="match status" value="2"/>
</dbReference>
<dbReference type="InterPro" id="IPR036412">
    <property type="entry name" value="HAD-like_sf"/>
</dbReference>
<dbReference type="InterPro" id="IPR005519">
    <property type="entry name" value="Acid_phosphat_B-like"/>
</dbReference>
<evidence type="ECO:0000313" key="3">
    <source>
        <dbReference type="EMBL" id="KEQ15517.1"/>
    </source>
</evidence>
<gene>
    <name evidence="3" type="ORF">GZ77_02510</name>
</gene>
<feature type="chain" id="PRO_5001760658" description="Acid phosphatase" evidence="2">
    <location>
        <begin position="21"/>
        <end position="557"/>
    </location>
</feature>
<feature type="signal peptide" evidence="2">
    <location>
        <begin position="1"/>
        <end position="20"/>
    </location>
</feature>
<evidence type="ECO:0000256" key="2">
    <source>
        <dbReference type="SAM" id="SignalP"/>
    </source>
</evidence>
<dbReference type="InterPro" id="IPR023214">
    <property type="entry name" value="HAD_sf"/>
</dbReference>
<comment type="caution">
    <text evidence="3">The sequence shown here is derived from an EMBL/GenBank/DDBJ whole genome shotgun (WGS) entry which is preliminary data.</text>
</comment>
<keyword evidence="1 2" id="KW-0732">Signal</keyword>
<evidence type="ECO:0008006" key="5">
    <source>
        <dbReference type="Google" id="ProtNLM"/>
    </source>
</evidence>
<dbReference type="RefSeq" id="WP_034872803.1">
    <property type="nucleotide sequence ID" value="NZ_JOKG01000001.1"/>
</dbReference>
<evidence type="ECO:0000256" key="1">
    <source>
        <dbReference type="ARBA" id="ARBA00022729"/>
    </source>
</evidence>
<dbReference type="AlphaFoldDB" id="A0A081NAP4"/>
<organism evidence="3 4">
    <name type="scientific">Endozoicomonas montiporae</name>
    <dbReference type="NCBI Taxonomy" id="1027273"/>
    <lineage>
        <taxon>Bacteria</taxon>
        <taxon>Pseudomonadati</taxon>
        <taxon>Pseudomonadota</taxon>
        <taxon>Gammaproteobacteria</taxon>
        <taxon>Oceanospirillales</taxon>
        <taxon>Endozoicomonadaceae</taxon>
        <taxon>Endozoicomonas</taxon>
    </lineage>
</organism>
<dbReference type="Gene3D" id="3.40.50.1000">
    <property type="entry name" value="HAD superfamily/HAD-like"/>
    <property type="match status" value="2"/>
</dbReference>
<sequence>MLTIKTASTFLFCAALSALCWSDQPDDYSQKDLNEEIVIAGHWQHYAPEYDALFYQAFNTARQNLPELIQKAPQGKKLAIVTDIDDTLLEGVTYFTSLRGTDQQRTTERSIRWWQNQPTYALPGTVRFFNDAHNQGIEVFYISGRYNEVKEVTIKRLKEFGYPVIDQNHVLLQETDYKVLSKEGKRQAIRDQGYQILMVFGDQLSDLGESPDHDYRLRRQWVIDNKAHFGRDWYLLPNVAYGAWEESLAPDYSKMTPQEKHDSRLAALGNSRFHVITDQDYARHLTLASVWTHTSADFTALCYQAYNRAGQLISKTSSDLYNNPVIIADIDGTVLDFTPAKANLTNTPADIRTPFEQNGYLTEHQYSKPIPGAVDFLNAASQKGYEIFYVSSRPLSTTPAPENNNIEKATIDKLSEFHFPFADQQHVLLKEEFCSSHGKEDCRKEHKRTAIRNGAVDHKKHDIVMIIGDFMSDFSLTEQQLSPDQKESVAAAAQQFGNDYIVIPNPLNTIWQRQFYSREANKQGKDFKRMNWSEQAEIRRSLTRDWPDKFASDHKSE</sequence>
<reference evidence="3 4" key="1">
    <citation type="submission" date="2014-06" db="EMBL/GenBank/DDBJ databases">
        <title>Whole Genome Sequences of Three Symbiotic Endozoicomonas Bacteria.</title>
        <authorList>
            <person name="Neave M.J."/>
            <person name="Apprill A."/>
            <person name="Voolstra C.R."/>
        </authorList>
    </citation>
    <scope>NUCLEOTIDE SEQUENCE [LARGE SCALE GENOMIC DNA]</scope>
    <source>
        <strain evidence="3 4">LMG 24815</strain>
    </source>
</reference>
<evidence type="ECO:0000313" key="4">
    <source>
        <dbReference type="Proteomes" id="UP000028006"/>
    </source>
</evidence>